<dbReference type="InterPro" id="IPR000182">
    <property type="entry name" value="GNAT_dom"/>
</dbReference>
<name>A0A0U2ZH40_9BACL</name>
<evidence type="ECO:0000256" key="1">
    <source>
        <dbReference type="ARBA" id="ARBA00023251"/>
    </source>
</evidence>
<evidence type="ECO:0000259" key="2">
    <source>
        <dbReference type="PROSITE" id="PS51186"/>
    </source>
</evidence>
<protein>
    <recommendedName>
        <fullName evidence="2">N-acetyltransferase domain-containing protein</fullName>
    </recommendedName>
</protein>
<dbReference type="Proteomes" id="UP000067683">
    <property type="component" value="Chromosome"/>
</dbReference>
<dbReference type="GO" id="GO:0046677">
    <property type="term" value="P:response to antibiotic"/>
    <property type="evidence" value="ECO:0007669"/>
    <property type="project" value="UniProtKB-KW"/>
</dbReference>
<dbReference type="STRING" id="200991.AUC31_15555"/>
<dbReference type="AlphaFoldDB" id="A0A0U2ZH40"/>
<dbReference type="SUPFAM" id="SSF55729">
    <property type="entry name" value="Acyl-CoA N-acyltransferases (Nat)"/>
    <property type="match status" value="1"/>
</dbReference>
<reference evidence="3" key="1">
    <citation type="submission" date="2016-01" db="EMBL/GenBank/DDBJ databases">
        <title>Complete genome of Planococcus rifietoensis type strain M8.</title>
        <authorList>
            <person name="See-Too W.S."/>
        </authorList>
    </citation>
    <scope>NUCLEOTIDE SEQUENCE [LARGE SCALE GENOMIC DNA]</scope>
    <source>
        <strain evidence="3">M8</strain>
    </source>
</reference>
<dbReference type="PANTHER" id="PTHR31438:SF1">
    <property type="entry name" value="LYSINE N-ACYLTRANSFERASE C17G9.06C-RELATED"/>
    <property type="match status" value="1"/>
</dbReference>
<proteinExistence type="predicted"/>
<evidence type="ECO:0000313" key="4">
    <source>
        <dbReference type="Proteomes" id="UP000067683"/>
    </source>
</evidence>
<dbReference type="OrthoDB" id="9795206at2"/>
<organism evidence="3 4">
    <name type="scientific">Planococcus rifietoensis</name>
    <dbReference type="NCBI Taxonomy" id="200991"/>
    <lineage>
        <taxon>Bacteria</taxon>
        <taxon>Bacillati</taxon>
        <taxon>Bacillota</taxon>
        <taxon>Bacilli</taxon>
        <taxon>Bacillales</taxon>
        <taxon>Caryophanaceae</taxon>
        <taxon>Planococcus</taxon>
    </lineage>
</organism>
<accession>A0A0U2ZH40</accession>
<dbReference type="EMBL" id="CP013659">
    <property type="protein sequence ID" value="ALS76533.1"/>
    <property type="molecule type" value="Genomic_DNA"/>
</dbReference>
<dbReference type="GO" id="GO:0016410">
    <property type="term" value="F:N-acyltransferase activity"/>
    <property type="evidence" value="ECO:0007669"/>
    <property type="project" value="TreeGrafter"/>
</dbReference>
<dbReference type="InterPro" id="IPR016181">
    <property type="entry name" value="Acyl_CoA_acyltransferase"/>
</dbReference>
<feature type="domain" description="N-acetyltransferase" evidence="2">
    <location>
        <begin position="8"/>
        <end position="178"/>
    </location>
</feature>
<dbReference type="Gene3D" id="3.40.630.30">
    <property type="match status" value="1"/>
</dbReference>
<dbReference type="RefSeq" id="WP_058383235.1">
    <property type="nucleotide sequence ID" value="NZ_CP013659.2"/>
</dbReference>
<dbReference type="PROSITE" id="PS51186">
    <property type="entry name" value="GNAT"/>
    <property type="match status" value="1"/>
</dbReference>
<dbReference type="Pfam" id="PF13523">
    <property type="entry name" value="Acetyltransf_8"/>
    <property type="match status" value="1"/>
</dbReference>
<keyword evidence="4" id="KW-1185">Reference proteome</keyword>
<dbReference type="KEGG" id="prt:AUC31_15555"/>
<dbReference type="PANTHER" id="PTHR31438">
    <property type="entry name" value="LYSINE N-ACYLTRANSFERASE C17G9.06C-RELATED"/>
    <property type="match status" value="1"/>
</dbReference>
<gene>
    <name evidence="3" type="ORF">AUC31_15555</name>
</gene>
<sequence length="185" mass="21857">MALQVENLRFERLRREHLPQLYEWITKEPQINRFWGYSYNGTYGEFVREFVGSIKGRDPTEPYLIYYLEQPIGYIQTFRWSDYPGSEQFQELQRAAGLDILIGSPAYRGKGFGQAIIRRFLEEVVFCDGSVTCCVTDPDIRNKPAIRAYEKVGFEIVRRVEEVSEITRPVWFMRVGRQQLKQKKP</sequence>
<dbReference type="CDD" id="cd04301">
    <property type="entry name" value="NAT_SF"/>
    <property type="match status" value="1"/>
</dbReference>
<evidence type="ECO:0000313" key="3">
    <source>
        <dbReference type="EMBL" id="ALS76533.1"/>
    </source>
</evidence>
<keyword evidence="1" id="KW-0046">Antibiotic resistance</keyword>